<feature type="non-terminal residue" evidence="1">
    <location>
        <position position="1"/>
    </location>
</feature>
<accession>A0A371H948</accession>
<reference evidence="1" key="1">
    <citation type="submission" date="2018-05" db="EMBL/GenBank/DDBJ databases">
        <title>Draft genome of Mucuna pruriens seed.</title>
        <authorList>
            <person name="Nnadi N.E."/>
            <person name="Vos R."/>
            <person name="Hasami M.H."/>
            <person name="Devisetty U.K."/>
            <person name="Aguiy J.C."/>
        </authorList>
    </citation>
    <scope>NUCLEOTIDE SEQUENCE [LARGE SCALE GENOMIC DNA]</scope>
    <source>
        <strain evidence="1">JCA_2017</strain>
    </source>
</reference>
<gene>
    <name evidence="1" type="ORF">CR513_17697</name>
</gene>
<dbReference type="EMBL" id="QJKJ01003270">
    <property type="protein sequence ID" value="RDX99266.1"/>
    <property type="molecule type" value="Genomic_DNA"/>
</dbReference>
<keyword evidence="2" id="KW-1185">Reference proteome</keyword>
<evidence type="ECO:0000313" key="2">
    <source>
        <dbReference type="Proteomes" id="UP000257109"/>
    </source>
</evidence>
<name>A0A371H948_MUCPR</name>
<proteinExistence type="predicted"/>
<dbReference type="AlphaFoldDB" id="A0A371H948"/>
<dbReference type="Proteomes" id="UP000257109">
    <property type="component" value="Unassembled WGS sequence"/>
</dbReference>
<organism evidence="1 2">
    <name type="scientific">Mucuna pruriens</name>
    <name type="common">Velvet bean</name>
    <name type="synonym">Dolichos pruriens</name>
    <dbReference type="NCBI Taxonomy" id="157652"/>
    <lineage>
        <taxon>Eukaryota</taxon>
        <taxon>Viridiplantae</taxon>
        <taxon>Streptophyta</taxon>
        <taxon>Embryophyta</taxon>
        <taxon>Tracheophyta</taxon>
        <taxon>Spermatophyta</taxon>
        <taxon>Magnoliopsida</taxon>
        <taxon>eudicotyledons</taxon>
        <taxon>Gunneridae</taxon>
        <taxon>Pentapetalae</taxon>
        <taxon>rosids</taxon>
        <taxon>fabids</taxon>
        <taxon>Fabales</taxon>
        <taxon>Fabaceae</taxon>
        <taxon>Papilionoideae</taxon>
        <taxon>50 kb inversion clade</taxon>
        <taxon>NPAAA clade</taxon>
        <taxon>indigoferoid/millettioid clade</taxon>
        <taxon>Phaseoleae</taxon>
        <taxon>Mucuna</taxon>
    </lineage>
</organism>
<evidence type="ECO:0000313" key="1">
    <source>
        <dbReference type="EMBL" id="RDX99266.1"/>
    </source>
</evidence>
<comment type="caution">
    <text evidence="1">The sequence shown here is derived from an EMBL/GenBank/DDBJ whole genome shotgun (WGS) entry which is preliminary data.</text>
</comment>
<sequence length="111" mass="12511">MDWNMVDVASGGALMDKTPVIARHLISNMAIDGANIPCEAARCRTTSTKHATSVWYLHLSRAPYRYVPHFVGGIACQHYKSDAVDRFRKHPLVDDLESERGRSRHHAALKR</sequence>
<protein>
    <submittedName>
        <fullName evidence="1">Uncharacterized protein</fullName>
    </submittedName>
</protein>